<comment type="pathway">
    <text evidence="7">Cell wall biogenesis; peptidoglycan biosynthesis.</text>
</comment>
<feature type="active site" description="Proton donor/acceptor" evidence="7">
    <location>
        <position position="188"/>
    </location>
</feature>
<comment type="function">
    <text evidence="7">Provides the (R)-glutamate required for cell wall biosynthesis.</text>
</comment>
<name>A0A6S7CVX5_9BURK</name>
<dbReference type="Gene3D" id="3.40.50.1860">
    <property type="match status" value="2"/>
</dbReference>
<dbReference type="InterPro" id="IPR015942">
    <property type="entry name" value="Asp/Glu/hydantoin_racemase"/>
</dbReference>
<dbReference type="Proteomes" id="UP000494105">
    <property type="component" value="Unassembled WGS sequence"/>
</dbReference>
<dbReference type="InterPro" id="IPR001920">
    <property type="entry name" value="Asp/Glu_race"/>
</dbReference>
<dbReference type="InterPro" id="IPR018187">
    <property type="entry name" value="Asp/Glu_racemase_AS_1"/>
</dbReference>
<evidence type="ECO:0000256" key="4">
    <source>
        <dbReference type="ARBA" id="ARBA00022984"/>
    </source>
</evidence>
<feature type="binding site" evidence="7">
    <location>
        <begin position="78"/>
        <end position="79"/>
    </location>
    <ligand>
        <name>substrate</name>
    </ligand>
</feature>
<dbReference type="PROSITE" id="PS00924">
    <property type="entry name" value="ASP_GLU_RACEMASE_2"/>
    <property type="match status" value="1"/>
</dbReference>
<keyword evidence="6 7" id="KW-0961">Cell wall biogenesis/degradation</keyword>
<dbReference type="Pfam" id="PF01177">
    <property type="entry name" value="Asp_Glu_race"/>
    <property type="match status" value="1"/>
</dbReference>
<dbReference type="GO" id="GO:0071555">
    <property type="term" value="P:cell wall organization"/>
    <property type="evidence" value="ECO:0007669"/>
    <property type="project" value="UniProtKB-KW"/>
</dbReference>
<feature type="binding site" evidence="7">
    <location>
        <begin position="189"/>
        <end position="190"/>
    </location>
    <ligand>
        <name>substrate</name>
    </ligand>
</feature>
<evidence type="ECO:0000256" key="6">
    <source>
        <dbReference type="ARBA" id="ARBA00023316"/>
    </source>
</evidence>
<keyword evidence="4 7" id="KW-0573">Peptidoglycan synthesis</keyword>
<sequence length="279" mass="29377">MTTLLPASPIGVYDSGVGGLSVLRAIRDALPDESLLYVADSAHVPYGEKSQDFVEQRALTVADYFVSRHAKAMVVACNTATAAAIAQVRRRHPGLIVIGVEPAIKPAAHLTHSGVVGVFATTGTLASPKFAALVQREAPEVRILLHPCPQWVRLVEQGELSGPAVDAAVAGPVAQLRAAGADVLVLGCTHFPFLRDAIQAAAGPGVPLLETGAPVARWLRHQLQERALLCTVSARTADTHARLGDLRLETTGSAPALAALASRLLGQDVDAFVVPERWR</sequence>
<evidence type="ECO:0000313" key="9">
    <source>
        <dbReference type="Proteomes" id="UP000494105"/>
    </source>
</evidence>
<dbReference type="InterPro" id="IPR004391">
    <property type="entry name" value="Glu_race"/>
</dbReference>
<dbReference type="UniPathway" id="UPA00219"/>
<dbReference type="EMBL" id="CADILD010000001">
    <property type="protein sequence ID" value="CAB3821840.1"/>
    <property type="molecule type" value="Genomic_DNA"/>
</dbReference>
<comment type="catalytic activity">
    <reaction evidence="1 7">
        <text>L-glutamate = D-glutamate</text>
        <dbReference type="Rhea" id="RHEA:12813"/>
        <dbReference type="ChEBI" id="CHEBI:29985"/>
        <dbReference type="ChEBI" id="CHEBI:29986"/>
        <dbReference type="EC" id="5.1.1.3"/>
    </reaction>
</comment>
<evidence type="ECO:0000256" key="7">
    <source>
        <dbReference type="HAMAP-Rule" id="MF_00258"/>
    </source>
</evidence>
<protein>
    <recommendedName>
        <fullName evidence="2 7">Glutamate racemase</fullName>
        <ecNumber evidence="2 7">5.1.1.3</ecNumber>
    </recommendedName>
</protein>
<proteinExistence type="inferred from homology"/>
<dbReference type="AlphaFoldDB" id="A0A6S7CVX5"/>
<dbReference type="EC" id="5.1.1.3" evidence="2 7"/>
<dbReference type="GO" id="GO:0008881">
    <property type="term" value="F:glutamate racemase activity"/>
    <property type="evidence" value="ECO:0007669"/>
    <property type="project" value="UniProtKB-UniRule"/>
</dbReference>
<organism evidence="8 9">
    <name type="scientific">Achromobacter piechaudii</name>
    <dbReference type="NCBI Taxonomy" id="72556"/>
    <lineage>
        <taxon>Bacteria</taxon>
        <taxon>Pseudomonadati</taxon>
        <taxon>Pseudomonadota</taxon>
        <taxon>Betaproteobacteria</taxon>
        <taxon>Burkholderiales</taxon>
        <taxon>Alcaligenaceae</taxon>
        <taxon>Achromobacter</taxon>
    </lineage>
</organism>
<dbReference type="GO" id="GO:0009252">
    <property type="term" value="P:peptidoglycan biosynthetic process"/>
    <property type="evidence" value="ECO:0007669"/>
    <property type="project" value="UniProtKB-UniRule"/>
</dbReference>
<evidence type="ECO:0000313" key="8">
    <source>
        <dbReference type="EMBL" id="CAB3821840.1"/>
    </source>
</evidence>
<dbReference type="GO" id="GO:0008360">
    <property type="term" value="P:regulation of cell shape"/>
    <property type="evidence" value="ECO:0007669"/>
    <property type="project" value="UniProtKB-KW"/>
</dbReference>
<dbReference type="FunFam" id="3.40.50.1860:FF:000001">
    <property type="entry name" value="Glutamate racemase"/>
    <property type="match status" value="1"/>
</dbReference>
<dbReference type="SUPFAM" id="SSF53681">
    <property type="entry name" value="Aspartate/glutamate racemase"/>
    <property type="match status" value="2"/>
</dbReference>
<keyword evidence="3 7" id="KW-0133">Cell shape</keyword>
<dbReference type="PROSITE" id="PS00923">
    <property type="entry name" value="ASP_GLU_RACEMASE_1"/>
    <property type="match status" value="1"/>
</dbReference>
<dbReference type="HAMAP" id="MF_00258">
    <property type="entry name" value="Glu_racemase"/>
    <property type="match status" value="1"/>
</dbReference>
<dbReference type="PANTHER" id="PTHR21198">
    <property type="entry name" value="GLUTAMATE RACEMASE"/>
    <property type="match status" value="1"/>
</dbReference>
<dbReference type="InterPro" id="IPR033134">
    <property type="entry name" value="Asp/Glu_racemase_AS_2"/>
</dbReference>
<evidence type="ECO:0000256" key="1">
    <source>
        <dbReference type="ARBA" id="ARBA00001602"/>
    </source>
</evidence>
<dbReference type="NCBIfam" id="TIGR00067">
    <property type="entry name" value="glut_race"/>
    <property type="match status" value="1"/>
</dbReference>
<keyword evidence="5 7" id="KW-0413">Isomerase</keyword>
<dbReference type="PANTHER" id="PTHR21198:SF2">
    <property type="entry name" value="GLUTAMATE RACEMASE"/>
    <property type="match status" value="1"/>
</dbReference>
<reference evidence="8 9" key="1">
    <citation type="submission" date="2020-04" db="EMBL/GenBank/DDBJ databases">
        <authorList>
            <person name="De Canck E."/>
        </authorList>
    </citation>
    <scope>NUCLEOTIDE SEQUENCE [LARGE SCALE GENOMIC DNA]</scope>
    <source>
        <strain evidence="8 9">LMG 1861</strain>
    </source>
</reference>
<accession>A0A6S7CVX5</accession>
<gene>
    <name evidence="7 8" type="primary">murI</name>
    <name evidence="8" type="ORF">LMG1861_00299</name>
</gene>
<feature type="binding site" evidence="7">
    <location>
        <begin position="46"/>
        <end position="47"/>
    </location>
    <ligand>
        <name>substrate</name>
    </ligand>
</feature>
<feature type="active site" description="Proton donor/acceptor" evidence="7">
    <location>
        <position position="77"/>
    </location>
</feature>
<evidence type="ECO:0000256" key="5">
    <source>
        <dbReference type="ARBA" id="ARBA00023235"/>
    </source>
</evidence>
<evidence type="ECO:0000256" key="3">
    <source>
        <dbReference type="ARBA" id="ARBA00022960"/>
    </source>
</evidence>
<feature type="binding site" evidence="7">
    <location>
        <begin position="14"/>
        <end position="15"/>
    </location>
    <ligand>
        <name>substrate</name>
    </ligand>
</feature>
<comment type="similarity">
    <text evidence="7">Belongs to the aspartate/glutamate racemases family.</text>
</comment>
<evidence type="ECO:0000256" key="2">
    <source>
        <dbReference type="ARBA" id="ARBA00013090"/>
    </source>
</evidence>